<dbReference type="Proteomes" id="UP000002601">
    <property type="component" value="Chromosome"/>
</dbReference>
<dbReference type="KEGG" id="dsa:Desal_1854"/>
<keyword evidence="2" id="KW-1185">Reference proteome</keyword>
<sequence length="202" mass="23695">MKLKISAHGRSCDLALHPVSEKTAKTINEYGQKVYSMKIMNWWRKGKTTTWGMKIDSDCSLRITLDDKPVEFDYGIITKNPVQIRRRIFLDSNAKYLAVLGYDNEICKFSWEWDNVTEFNPENFEFMLHQWDRIMGEDDYFILDDARYNGEFADRNDWCEAQGFTLVEPKVIDLEQVRHEFAERGELAHQGNPFPSPSINPL</sequence>
<accession>C6BUA6</accession>
<evidence type="ECO:0000313" key="2">
    <source>
        <dbReference type="Proteomes" id="UP000002601"/>
    </source>
</evidence>
<dbReference type="AlphaFoldDB" id="C6BUA6"/>
<proteinExistence type="predicted"/>
<dbReference type="STRING" id="526222.Desal_1854"/>
<dbReference type="EMBL" id="CP001649">
    <property type="protein sequence ID" value="ACS79915.1"/>
    <property type="molecule type" value="Genomic_DNA"/>
</dbReference>
<evidence type="ECO:0000313" key="1">
    <source>
        <dbReference type="EMBL" id="ACS79915.1"/>
    </source>
</evidence>
<dbReference type="OrthoDB" id="5450134at2"/>
<name>C6BUA6_MARSD</name>
<reference evidence="1 2" key="1">
    <citation type="submission" date="2009-06" db="EMBL/GenBank/DDBJ databases">
        <title>Complete sequence of Desulfovibrio salexigens DSM 2638.</title>
        <authorList>
            <consortium name="US DOE Joint Genome Institute"/>
            <person name="Lucas S."/>
            <person name="Copeland A."/>
            <person name="Lapidus A."/>
            <person name="Glavina del Rio T."/>
            <person name="Tice H."/>
            <person name="Bruce D."/>
            <person name="Goodwin L."/>
            <person name="Pitluck S."/>
            <person name="Munk A.C."/>
            <person name="Brettin T."/>
            <person name="Detter J.C."/>
            <person name="Han C."/>
            <person name="Tapia R."/>
            <person name="Larimer F."/>
            <person name="Land M."/>
            <person name="Hauser L."/>
            <person name="Kyrpides N."/>
            <person name="Anderson I."/>
            <person name="Wall J.D."/>
            <person name="Arkin A.P."/>
            <person name="Dehal P."/>
            <person name="Chivian D."/>
            <person name="Giles B."/>
            <person name="Hazen T.C."/>
        </authorList>
    </citation>
    <scope>NUCLEOTIDE SEQUENCE [LARGE SCALE GENOMIC DNA]</scope>
    <source>
        <strain evidence="2">ATCC 14822 / DSM 2638 / NCIMB 8403 / VKM B-1763</strain>
    </source>
</reference>
<protein>
    <submittedName>
        <fullName evidence="1">Uncharacterized protein</fullName>
    </submittedName>
</protein>
<organism evidence="1 2">
    <name type="scientific">Maridesulfovibrio salexigens (strain ATCC 14822 / DSM 2638 / NCIMB 8403 / VKM B-1763)</name>
    <name type="common">Desulfovibrio salexigens</name>
    <dbReference type="NCBI Taxonomy" id="526222"/>
    <lineage>
        <taxon>Bacteria</taxon>
        <taxon>Pseudomonadati</taxon>
        <taxon>Thermodesulfobacteriota</taxon>
        <taxon>Desulfovibrionia</taxon>
        <taxon>Desulfovibrionales</taxon>
        <taxon>Desulfovibrionaceae</taxon>
        <taxon>Maridesulfovibrio</taxon>
    </lineage>
</organism>
<gene>
    <name evidence="1" type="ordered locus">Desal_1854</name>
</gene>
<dbReference type="eggNOG" id="ENOG5032C6T">
    <property type="taxonomic scope" value="Bacteria"/>
</dbReference>
<dbReference type="RefSeq" id="WP_015851731.1">
    <property type="nucleotide sequence ID" value="NC_012881.1"/>
</dbReference>
<dbReference type="HOGENOM" id="CLU_1432457_0_0_7"/>